<dbReference type="RefSeq" id="WP_185061004.1">
    <property type="nucleotide sequence ID" value="NZ_BAABJP010000005.1"/>
</dbReference>
<evidence type="ECO:0000256" key="1">
    <source>
        <dbReference type="ARBA" id="ARBA00023122"/>
    </source>
</evidence>
<dbReference type="EMBL" id="BAABJP010000005">
    <property type="protein sequence ID" value="GAA5150054.1"/>
    <property type="molecule type" value="Genomic_DNA"/>
</dbReference>
<dbReference type="InterPro" id="IPR000644">
    <property type="entry name" value="CBS_dom"/>
</dbReference>
<dbReference type="Gene3D" id="3.30.1340.30">
    <property type="match status" value="1"/>
</dbReference>
<dbReference type="PANTHER" id="PTHR43080">
    <property type="entry name" value="CBS DOMAIN-CONTAINING PROTEIN CBSX3, MITOCHONDRIAL"/>
    <property type="match status" value="1"/>
</dbReference>
<accession>A0ABP9PSQ4</accession>
<dbReference type="InterPro" id="IPR046342">
    <property type="entry name" value="CBS_dom_sf"/>
</dbReference>
<feature type="domain" description="CBS" evidence="3">
    <location>
        <begin position="13"/>
        <end position="71"/>
    </location>
</feature>
<evidence type="ECO:0000259" key="3">
    <source>
        <dbReference type="PROSITE" id="PS51371"/>
    </source>
</evidence>
<dbReference type="InterPro" id="IPR007055">
    <property type="entry name" value="BON_dom"/>
</dbReference>
<name>A0ABP9PSQ4_9PSEU</name>
<dbReference type="InterPro" id="IPR051257">
    <property type="entry name" value="Diverse_CBS-Domain"/>
</dbReference>
<feature type="domain" description="CBS" evidence="3">
    <location>
        <begin position="96"/>
        <end position="152"/>
    </location>
</feature>
<reference evidence="5" key="1">
    <citation type="journal article" date="2019" name="Int. J. Syst. Evol. Microbiol.">
        <title>The Global Catalogue of Microorganisms (GCM) 10K type strain sequencing project: providing services to taxonomists for standard genome sequencing and annotation.</title>
        <authorList>
            <consortium name="The Broad Institute Genomics Platform"/>
            <consortium name="The Broad Institute Genome Sequencing Center for Infectious Disease"/>
            <person name="Wu L."/>
            <person name="Ma J."/>
        </authorList>
    </citation>
    <scope>NUCLEOTIDE SEQUENCE [LARGE SCALE GENOMIC DNA]</scope>
    <source>
        <strain evidence="5">JCM 18303</strain>
    </source>
</reference>
<proteinExistence type="predicted"/>
<keyword evidence="5" id="KW-1185">Reference proteome</keyword>
<dbReference type="SMART" id="SM00116">
    <property type="entry name" value="CBS"/>
    <property type="match status" value="2"/>
</dbReference>
<dbReference type="Pfam" id="PF00571">
    <property type="entry name" value="CBS"/>
    <property type="match status" value="2"/>
</dbReference>
<keyword evidence="1 2" id="KW-0129">CBS domain</keyword>
<dbReference type="Gene3D" id="3.10.580.10">
    <property type="entry name" value="CBS-domain"/>
    <property type="match status" value="1"/>
</dbReference>
<evidence type="ECO:0000313" key="4">
    <source>
        <dbReference type="EMBL" id="GAA5150054.1"/>
    </source>
</evidence>
<dbReference type="Proteomes" id="UP001428817">
    <property type="component" value="Unassembled WGS sequence"/>
</dbReference>
<dbReference type="SUPFAM" id="SSF54631">
    <property type="entry name" value="CBS-domain pair"/>
    <property type="match status" value="1"/>
</dbReference>
<evidence type="ECO:0000256" key="2">
    <source>
        <dbReference type="PROSITE-ProRule" id="PRU00703"/>
    </source>
</evidence>
<organism evidence="4 5">
    <name type="scientific">Pseudonocardia eucalypti</name>
    <dbReference type="NCBI Taxonomy" id="648755"/>
    <lineage>
        <taxon>Bacteria</taxon>
        <taxon>Bacillati</taxon>
        <taxon>Actinomycetota</taxon>
        <taxon>Actinomycetes</taxon>
        <taxon>Pseudonocardiales</taxon>
        <taxon>Pseudonocardiaceae</taxon>
        <taxon>Pseudonocardia</taxon>
    </lineage>
</organism>
<protein>
    <submittedName>
        <fullName evidence="4">CBS domain-containing protein</fullName>
    </submittedName>
</protein>
<gene>
    <name evidence="4" type="ORF">GCM10023321_14890</name>
</gene>
<sequence>MSEPAEQTVADLMVRQVHTVVPTTPFKEMVGTMICQDTDILPVIDLDGRPAGVVTESDLMAKLEFRAGADRPSLLAGSRGRARWHKASGVAAADVMTGPPIVIGARSGAGVAARRLAAHQVRQLCVVDDAGLLIGLLCRQHLLRPFRRGDPAIHADLWRRLAECRHLADCCDVEVADGVVTLTGAVRLRSHAEQAIREAHETAGVIAVRNRMHYDFDDYMITGM</sequence>
<dbReference type="PROSITE" id="PS51371">
    <property type="entry name" value="CBS"/>
    <property type="match status" value="2"/>
</dbReference>
<evidence type="ECO:0000313" key="5">
    <source>
        <dbReference type="Proteomes" id="UP001428817"/>
    </source>
</evidence>
<dbReference type="Pfam" id="PF04972">
    <property type="entry name" value="BON"/>
    <property type="match status" value="1"/>
</dbReference>
<dbReference type="PANTHER" id="PTHR43080:SF29">
    <property type="entry name" value="OS02G0818000 PROTEIN"/>
    <property type="match status" value="1"/>
</dbReference>
<comment type="caution">
    <text evidence="4">The sequence shown here is derived from an EMBL/GenBank/DDBJ whole genome shotgun (WGS) entry which is preliminary data.</text>
</comment>